<name>A0AAD7ME80_9AGAR</name>
<dbReference type="EMBL" id="JARKIB010000343">
    <property type="protein sequence ID" value="KAJ7713424.1"/>
    <property type="molecule type" value="Genomic_DNA"/>
</dbReference>
<reference evidence="1" key="1">
    <citation type="submission" date="2023-03" db="EMBL/GenBank/DDBJ databases">
        <title>Massive genome expansion in bonnet fungi (Mycena s.s.) driven by repeated elements and novel gene families across ecological guilds.</title>
        <authorList>
            <consortium name="Lawrence Berkeley National Laboratory"/>
            <person name="Harder C.B."/>
            <person name="Miyauchi S."/>
            <person name="Viragh M."/>
            <person name="Kuo A."/>
            <person name="Thoen E."/>
            <person name="Andreopoulos B."/>
            <person name="Lu D."/>
            <person name="Skrede I."/>
            <person name="Drula E."/>
            <person name="Henrissat B."/>
            <person name="Morin E."/>
            <person name="Kohler A."/>
            <person name="Barry K."/>
            <person name="LaButti K."/>
            <person name="Morin E."/>
            <person name="Salamov A."/>
            <person name="Lipzen A."/>
            <person name="Mereny Z."/>
            <person name="Hegedus B."/>
            <person name="Baldrian P."/>
            <person name="Stursova M."/>
            <person name="Weitz H."/>
            <person name="Taylor A."/>
            <person name="Grigoriev I.V."/>
            <person name="Nagy L.G."/>
            <person name="Martin F."/>
            <person name="Kauserud H."/>
        </authorList>
    </citation>
    <scope>NUCLEOTIDE SEQUENCE</scope>
    <source>
        <strain evidence="1">CBHHK182m</strain>
    </source>
</reference>
<evidence type="ECO:0000313" key="1">
    <source>
        <dbReference type="EMBL" id="KAJ7713424.1"/>
    </source>
</evidence>
<dbReference type="Proteomes" id="UP001215598">
    <property type="component" value="Unassembled WGS sequence"/>
</dbReference>
<dbReference type="AlphaFoldDB" id="A0AAD7ME80"/>
<evidence type="ECO:0000313" key="2">
    <source>
        <dbReference type="Proteomes" id="UP001215598"/>
    </source>
</evidence>
<protein>
    <submittedName>
        <fullName evidence="1">Uncharacterized protein</fullName>
    </submittedName>
</protein>
<organism evidence="1 2">
    <name type="scientific">Mycena metata</name>
    <dbReference type="NCBI Taxonomy" id="1033252"/>
    <lineage>
        <taxon>Eukaryota</taxon>
        <taxon>Fungi</taxon>
        <taxon>Dikarya</taxon>
        <taxon>Basidiomycota</taxon>
        <taxon>Agaricomycotina</taxon>
        <taxon>Agaricomycetes</taxon>
        <taxon>Agaricomycetidae</taxon>
        <taxon>Agaricales</taxon>
        <taxon>Marasmiineae</taxon>
        <taxon>Mycenaceae</taxon>
        <taxon>Mycena</taxon>
    </lineage>
</organism>
<gene>
    <name evidence="1" type="ORF">B0H16DRAFT_1341405</name>
</gene>
<proteinExistence type="predicted"/>
<comment type="caution">
    <text evidence="1">The sequence shown here is derived from an EMBL/GenBank/DDBJ whole genome shotgun (WGS) entry which is preliminary data.</text>
</comment>
<keyword evidence="2" id="KW-1185">Reference proteome</keyword>
<accession>A0AAD7ME80</accession>
<sequence>MAGIALINLDKGEVVDASETGHGFKMSEAIANYMPMDAFWLFTVPVDGKMPPTPSAARVPVGHWAGDRVVIVDEYCGSAADNFPSDMLEKYPDADPEEDALEFALAHLTHVGLPGYKHANAGDAQFPIDRAWVVRNLTNNWYARADALVRAKYRCGPDSTEGAPGLGDFI</sequence>